<feature type="region of interest" description="Disordered" evidence="2">
    <location>
        <begin position="73"/>
        <end position="132"/>
    </location>
</feature>
<dbReference type="PROSITE" id="PS50005">
    <property type="entry name" value="TPR"/>
    <property type="match status" value="1"/>
</dbReference>
<dbReference type="Pfam" id="PF13424">
    <property type="entry name" value="TPR_12"/>
    <property type="match status" value="1"/>
</dbReference>
<gene>
    <name evidence="3" type="ORF">MANES_17G117100</name>
</gene>
<evidence type="ECO:0000256" key="1">
    <source>
        <dbReference type="PROSITE-ProRule" id="PRU00339"/>
    </source>
</evidence>
<dbReference type="InterPro" id="IPR011990">
    <property type="entry name" value="TPR-like_helical_dom_sf"/>
</dbReference>
<feature type="region of interest" description="Disordered" evidence="2">
    <location>
        <begin position="1"/>
        <end position="48"/>
    </location>
</feature>
<organism evidence="3">
    <name type="scientific">Manihot esculenta</name>
    <name type="common">Cassava</name>
    <name type="synonym">Jatropha manihot</name>
    <dbReference type="NCBI Taxonomy" id="3983"/>
    <lineage>
        <taxon>Eukaryota</taxon>
        <taxon>Viridiplantae</taxon>
        <taxon>Streptophyta</taxon>
        <taxon>Embryophyta</taxon>
        <taxon>Tracheophyta</taxon>
        <taxon>Spermatophyta</taxon>
        <taxon>Magnoliopsida</taxon>
        <taxon>eudicotyledons</taxon>
        <taxon>Gunneridae</taxon>
        <taxon>Pentapetalae</taxon>
        <taxon>rosids</taxon>
        <taxon>fabids</taxon>
        <taxon>Malpighiales</taxon>
        <taxon>Euphorbiaceae</taxon>
        <taxon>Crotonoideae</taxon>
        <taxon>Manihoteae</taxon>
        <taxon>Manihot</taxon>
    </lineage>
</organism>
<dbReference type="PANTHER" id="PTHR46284:SF1">
    <property type="entry name" value="PROTEIN KINESIN LIGHT CHAIN-RELATED 2"/>
    <property type="match status" value="1"/>
</dbReference>
<feature type="compositionally biased region" description="Polar residues" evidence="2">
    <location>
        <begin position="30"/>
        <end position="44"/>
    </location>
</feature>
<keyword evidence="1" id="KW-0802">TPR repeat</keyword>
<feature type="compositionally biased region" description="Polar residues" evidence="2">
    <location>
        <begin position="73"/>
        <end position="85"/>
    </location>
</feature>
<dbReference type="EMBL" id="CM004403">
    <property type="protein sequence ID" value="OAY25750.1"/>
    <property type="molecule type" value="Genomic_DNA"/>
</dbReference>
<evidence type="ECO:0008006" key="4">
    <source>
        <dbReference type="Google" id="ProtNLM"/>
    </source>
</evidence>
<dbReference type="InterPro" id="IPR019734">
    <property type="entry name" value="TPR_rpt"/>
</dbReference>
<proteinExistence type="predicted"/>
<dbReference type="PANTHER" id="PTHR46284">
    <property type="entry name" value="PROTEIN KINESIN LIGHT CHAIN-RELATED 3"/>
    <property type="match status" value="1"/>
</dbReference>
<accession>A0A2C9U782</accession>
<dbReference type="STRING" id="3983.A0A2C9U782"/>
<sequence length="586" mass="65066">MPGLVAMDAISRDRIEDDADGEFSPYKGSFSHQRSPRSTLSPHSPRSDSIDLSIDGLIDTSIEQLYHNVCEMQSSDPLPSRTSFLSYGEESRIDSELPPCRRYRRSGEGGVDVFTPKKATNGDIDQSSANKNRIRAASLKKQLFRLQSDMEASAKSNPKSRSPHQKPSLDRRFDKNMRRPNASFHMKHNFGAIASKFQSETADPPETGLDNADLGPFLLQQTKYMISSGENPQMTLEFALRATKSFEVCANRKPNLDLVMSLHVLAAIYCSLGRYNDAIPVLERSIEIPVIDGQNHALAKFAGCMQLDDTYAMLGQTENSILCYTAGLEIQRQVLGDTDPRVGETCRYVAEGHVQALQFDEAEKLCQVSLDIHREKGGPASLEEEADRRLMGLISEAKGEYETALEHYVLASMSMAANGHDIDKGLTVFKSKKGENHPTVASVFVRLADLYNRIGKFRDSKTFCENALRIYEKHNPGIAAEEIASGLIDIAAIYQAVNEFDQALKLLKKALKIYGNSSGQQSTIAGIEAQMGVMYYMMGNYGDSYNTFKSAVLKFQGSGEKKHFGEGIWTLSSLYIRGLQQSCRHL</sequence>
<feature type="region of interest" description="Disordered" evidence="2">
    <location>
        <begin position="149"/>
        <end position="173"/>
    </location>
</feature>
<reference evidence="3" key="1">
    <citation type="submission" date="2016-02" db="EMBL/GenBank/DDBJ databases">
        <title>WGS assembly of Manihot esculenta.</title>
        <authorList>
            <person name="Bredeson J.V."/>
            <person name="Prochnik S.E."/>
            <person name="Lyons J.B."/>
            <person name="Schmutz J."/>
            <person name="Grimwood J."/>
            <person name="Vrebalov J."/>
            <person name="Bart R.S."/>
            <person name="Amuge T."/>
            <person name="Ferguson M.E."/>
            <person name="Green R."/>
            <person name="Putnam N."/>
            <person name="Stites J."/>
            <person name="Rounsley S."/>
            <person name="Rokhsar D.S."/>
        </authorList>
    </citation>
    <scope>NUCLEOTIDE SEQUENCE [LARGE SCALE GENOMIC DNA]</scope>
    <source>
        <tissue evidence="3">Leaf</tissue>
    </source>
</reference>
<dbReference type="AlphaFoldDB" id="A0A2C9U782"/>
<evidence type="ECO:0000313" key="3">
    <source>
        <dbReference type="EMBL" id="OAY25750.1"/>
    </source>
</evidence>
<protein>
    <recommendedName>
        <fullName evidence="4">MalT-like TPR region domain-containing protein</fullName>
    </recommendedName>
</protein>
<dbReference type="SUPFAM" id="SSF48452">
    <property type="entry name" value="TPR-like"/>
    <property type="match status" value="2"/>
</dbReference>
<name>A0A2C9U782_MANES</name>
<feature type="repeat" description="TPR" evidence="1">
    <location>
        <begin position="484"/>
        <end position="517"/>
    </location>
</feature>
<dbReference type="SMART" id="SM00028">
    <property type="entry name" value="TPR"/>
    <property type="match status" value="5"/>
</dbReference>
<evidence type="ECO:0000256" key="2">
    <source>
        <dbReference type="SAM" id="MobiDB-lite"/>
    </source>
</evidence>
<dbReference type="Pfam" id="PF13176">
    <property type="entry name" value="TPR_7"/>
    <property type="match status" value="1"/>
</dbReference>
<dbReference type="Gene3D" id="1.25.40.10">
    <property type="entry name" value="Tetratricopeptide repeat domain"/>
    <property type="match status" value="2"/>
</dbReference>